<organism evidence="1 2">
    <name type="scientific">Talaromyces atroroseus</name>
    <dbReference type="NCBI Taxonomy" id="1441469"/>
    <lineage>
        <taxon>Eukaryota</taxon>
        <taxon>Fungi</taxon>
        <taxon>Dikarya</taxon>
        <taxon>Ascomycota</taxon>
        <taxon>Pezizomycotina</taxon>
        <taxon>Eurotiomycetes</taxon>
        <taxon>Eurotiomycetidae</taxon>
        <taxon>Eurotiales</taxon>
        <taxon>Trichocomaceae</taxon>
        <taxon>Talaromyces</taxon>
        <taxon>Talaromyces sect. Trachyspermi</taxon>
    </lineage>
</organism>
<gene>
    <name evidence="1" type="ORF">UA08_08678</name>
</gene>
<keyword evidence="2" id="KW-1185">Reference proteome</keyword>
<protein>
    <recommendedName>
        <fullName evidence="3">Aminoglycoside phosphotransferase domain-containing protein</fullName>
    </recommendedName>
</protein>
<proteinExistence type="predicted"/>
<dbReference type="SUPFAM" id="SSF56112">
    <property type="entry name" value="Protein kinase-like (PK-like)"/>
    <property type="match status" value="1"/>
</dbReference>
<accession>A0A225A821</accession>
<reference evidence="1 2" key="1">
    <citation type="submission" date="2015-06" db="EMBL/GenBank/DDBJ databases">
        <title>Talaromyces atroroseus IBT 11181 draft genome.</title>
        <authorList>
            <person name="Rasmussen K.B."/>
            <person name="Rasmussen S."/>
            <person name="Petersen B."/>
            <person name="Sicheritz-Ponten T."/>
            <person name="Mortensen U.H."/>
            <person name="Thrane U."/>
        </authorList>
    </citation>
    <scope>NUCLEOTIDE SEQUENCE [LARGE SCALE GENOMIC DNA]</scope>
    <source>
        <strain evidence="1 2">IBT 11181</strain>
    </source>
</reference>
<dbReference type="Proteomes" id="UP000214365">
    <property type="component" value="Unassembled WGS sequence"/>
</dbReference>
<evidence type="ECO:0008006" key="3">
    <source>
        <dbReference type="Google" id="ProtNLM"/>
    </source>
</evidence>
<evidence type="ECO:0000313" key="1">
    <source>
        <dbReference type="EMBL" id="OKL56010.1"/>
    </source>
</evidence>
<dbReference type="GeneID" id="31008434"/>
<name>A0A225A821_TALAT</name>
<dbReference type="Gene3D" id="1.10.510.10">
    <property type="entry name" value="Transferase(Phosphotransferase) domain 1"/>
    <property type="match status" value="1"/>
</dbReference>
<dbReference type="InterPro" id="IPR011009">
    <property type="entry name" value="Kinase-like_dom_sf"/>
</dbReference>
<dbReference type="AlphaFoldDB" id="A0A225A821"/>
<dbReference type="OrthoDB" id="5401170at2759"/>
<evidence type="ECO:0000313" key="2">
    <source>
        <dbReference type="Proteomes" id="UP000214365"/>
    </source>
</evidence>
<comment type="caution">
    <text evidence="1">The sequence shown here is derived from an EMBL/GenBank/DDBJ whole genome shotgun (WGS) entry which is preliminary data.</text>
</comment>
<dbReference type="RefSeq" id="XP_020116131.1">
    <property type="nucleotide sequence ID" value="XM_020263782.1"/>
</dbReference>
<dbReference type="EMBL" id="LFMY01000016">
    <property type="protein sequence ID" value="OKL56010.1"/>
    <property type="molecule type" value="Genomic_DNA"/>
</dbReference>
<sequence length="99" mass="12167">MEKLPGVPLVDYWTYDPEKREKIRCAFRESLMELYSVGIRPGDTHRGNVLYDEKENKCWFIDYEDFYKMRNGLRRKFRDGEYVMWNMAFYNADQEVVFR</sequence>